<proteinExistence type="predicted"/>
<dbReference type="EMBL" id="CAAALY010048379">
    <property type="protein sequence ID" value="VEL20875.1"/>
    <property type="molecule type" value="Genomic_DNA"/>
</dbReference>
<dbReference type="AlphaFoldDB" id="A0A3S5CH53"/>
<protein>
    <submittedName>
        <fullName evidence="2">Uncharacterized protein</fullName>
    </submittedName>
</protein>
<organism evidence="2 3">
    <name type="scientific">Protopolystoma xenopodis</name>
    <dbReference type="NCBI Taxonomy" id="117903"/>
    <lineage>
        <taxon>Eukaryota</taxon>
        <taxon>Metazoa</taxon>
        <taxon>Spiralia</taxon>
        <taxon>Lophotrochozoa</taxon>
        <taxon>Platyhelminthes</taxon>
        <taxon>Monogenea</taxon>
        <taxon>Polyopisthocotylea</taxon>
        <taxon>Polystomatidea</taxon>
        <taxon>Polystomatidae</taxon>
        <taxon>Protopolystoma</taxon>
    </lineage>
</organism>
<keyword evidence="3" id="KW-1185">Reference proteome</keyword>
<comment type="caution">
    <text evidence="2">The sequence shown here is derived from an EMBL/GenBank/DDBJ whole genome shotgun (WGS) entry which is preliminary data.</text>
</comment>
<dbReference type="OrthoDB" id="6284818at2759"/>
<dbReference type="Proteomes" id="UP000784294">
    <property type="component" value="Unassembled WGS sequence"/>
</dbReference>
<evidence type="ECO:0000313" key="2">
    <source>
        <dbReference type="EMBL" id="VEL20875.1"/>
    </source>
</evidence>
<feature type="region of interest" description="Disordered" evidence="1">
    <location>
        <begin position="1"/>
        <end position="63"/>
    </location>
</feature>
<name>A0A3S5CH53_9PLAT</name>
<feature type="compositionally biased region" description="Polar residues" evidence="1">
    <location>
        <begin position="39"/>
        <end position="50"/>
    </location>
</feature>
<evidence type="ECO:0000313" key="3">
    <source>
        <dbReference type="Proteomes" id="UP000784294"/>
    </source>
</evidence>
<evidence type="ECO:0000256" key="1">
    <source>
        <dbReference type="SAM" id="MobiDB-lite"/>
    </source>
</evidence>
<gene>
    <name evidence="2" type="ORF">PXEA_LOCUS14315</name>
</gene>
<accession>A0A3S5CH53</accession>
<sequence length="127" mass="14409">MMAEKEVENLLFPPEEKATPSVTIAGEEEREGSSDSTDKQPSATPTNSPIKQAGPPPGPTFDELARELTRYTRLAKRIQYESRRVIRLGMFEVHCDELIRTLVKRAEGLCDRLLDRILEDHRSMNKA</sequence>
<feature type="compositionally biased region" description="Basic and acidic residues" evidence="1">
    <location>
        <begin position="1"/>
        <end position="18"/>
    </location>
</feature>
<reference evidence="2" key="1">
    <citation type="submission" date="2018-11" db="EMBL/GenBank/DDBJ databases">
        <authorList>
            <consortium name="Pathogen Informatics"/>
        </authorList>
    </citation>
    <scope>NUCLEOTIDE SEQUENCE</scope>
</reference>